<reference evidence="1" key="1">
    <citation type="journal article" date="2018" name="Nat. Commun.">
        <title>Diversity and evolution of the emerging Pandoraviridae family.</title>
        <authorList>
            <person name="Legendre M."/>
            <person name="Fabre E."/>
            <person name="Poirot O."/>
            <person name="Jeudy S."/>
            <person name="Lartigue A."/>
            <person name="Alempic J.M."/>
            <person name="Beucher L."/>
            <person name="Philippe N."/>
            <person name="Bertaux L."/>
            <person name="Christo-Foroux E."/>
            <person name="Labadie K."/>
            <person name="Coute Y."/>
            <person name="Abergel C."/>
            <person name="Claverie J.M."/>
        </authorList>
    </citation>
    <scope>NUCLEOTIDE SEQUENCE [LARGE SCALE GENOMIC DNA]</scope>
    <source>
        <strain evidence="1">Macleodensis</strain>
    </source>
</reference>
<proteinExistence type="predicted"/>
<dbReference type="GeneID" id="36841937"/>
<gene>
    <name evidence="1" type="ORF">pmac_cds_794</name>
</gene>
<organism evidence="1">
    <name type="scientific">Pandoravirus macleodensis</name>
    <dbReference type="NCBI Taxonomy" id="2107707"/>
    <lineage>
        <taxon>Viruses</taxon>
        <taxon>Pandoravirus</taxon>
    </lineage>
</organism>
<dbReference type="Proteomes" id="UP000249758">
    <property type="component" value="Segment"/>
</dbReference>
<name>A0A2U7UGA0_9VIRU</name>
<dbReference type="EMBL" id="MG011691">
    <property type="protein sequence ID" value="AVK77482.1"/>
    <property type="molecule type" value="Genomic_DNA"/>
</dbReference>
<protein>
    <submittedName>
        <fullName evidence="1">Uncharacterized protein</fullName>
    </submittedName>
</protein>
<dbReference type="KEGG" id="vg:36841937"/>
<sequence length="149" mass="16127">MAFACNLRMLFALLFVCLALPSALGQCFWSQGPECGPIASYVVQFSREQYAYPEQAMIMVNNATGARLASNCGVIYFSNDMAGVPVDLCQDGNGRIVKHLPMSALQSVITTLQTPSYANYLRWDPYSGIAYYYSVATQGANAGPLLTAA</sequence>
<dbReference type="RefSeq" id="YP_009481478.1">
    <property type="nucleotide sequence ID" value="NC_037665.1"/>
</dbReference>
<evidence type="ECO:0000313" key="1">
    <source>
        <dbReference type="EMBL" id="AVK77482.1"/>
    </source>
</evidence>
<accession>A0A2U7UGA0</accession>